<protein>
    <submittedName>
        <fullName evidence="3">DUF2235 domain-containing protein</fullName>
    </submittedName>
</protein>
<feature type="region of interest" description="Disordered" evidence="1">
    <location>
        <begin position="1"/>
        <end position="30"/>
    </location>
</feature>
<dbReference type="Pfam" id="PF09994">
    <property type="entry name" value="T6SS_Tle1-like_cat"/>
    <property type="match status" value="2"/>
</dbReference>
<dbReference type="PANTHER" id="PTHR33840:SF1">
    <property type="entry name" value="TLE1 PHOSPHOLIPASE DOMAIN-CONTAINING PROTEIN"/>
    <property type="match status" value="1"/>
</dbReference>
<accession>A0A3A8PQ23</accession>
<feature type="domain" description="T6SS Phospholipase effector Tle1-like catalytic" evidence="2">
    <location>
        <begin position="207"/>
        <end position="369"/>
    </location>
</feature>
<name>A0A3A8PQ23_9BACT</name>
<dbReference type="InterPro" id="IPR018712">
    <property type="entry name" value="Tle1-like_cat"/>
</dbReference>
<evidence type="ECO:0000313" key="4">
    <source>
        <dbReference type="Proteomes" id="UP000267003"/>
    </source>
</evidence>
<comment type="caution">
    <text evidence="3">The sequence shown here is derived from an EMBL/GenBank/DDBJ whole genome shotgun (WGS) entry which is preliminary data.</text>
</comment>
<evidence type="ECO:0000256" key="1">
    <source>
        <dbReference type="SAM" id="MobiDB-lite"/>
    </source>
</evidence>
<sequence>MRAGASPLRTRSRTSSQRGAVMATTREKGKQQSPKLLIQAACLADVDTEGTARVPSVKTALAPQNVPAAEPQTIKVSFFFDGTGNNLDADLGTEEHSNVARLFRAHSETSSSAGIFSYYIPGIGTRFKDIGDPGGETRSMGFGDRGSSRLDWAMKKLEEVLDLSKGRQVLLALFGFSRGAALARAFARLVAENCIGSQAGGWLFTHKGIQNPVRLYFMGLFDTVASVGVPMSTNIRQARGIALEALSLEKGLKIRQDSGGSSLENIAFASGGAPGADPASGWADGHMAWADDLRIPSMVEDCVHMVAAHEIRNSFPLDSVLQGLRYPKNCREMVYPGSHSDVGGGYRLGEGARSTEAGSFLSLIPLRGMRIEAIKAGVPLEAASPLPLKQKDFGEDASSKRAFATLLSSFSYYIDCAGRGGKPVGALLLSHMKHYYQWRFRKALLNQKARGAGNPTADQTVLASHEPGWKDERNTLTQTTNKLKTEFDDHERTAWALRDSRAWTLKGGQQMYEQEVALASAAEDRYLAKKSILDTLPSTDGSFMKNSGIYDAQLLADALKLQQLAQKKGRDMLRPHYRALLEAYEAESTGKGLKDAEIIAFFDTYVHDSLAGFGGDATLPSDPRVVYTSGDDKLNYANNRKPSPRGVQNALEVSSHAT</sequence>
<evidence type="ECO:0000313" key="3">
    <source>
        <dbReference type="EMBL" id="RKH55765.1"/>
    </source>
</evidence>
<gene>
    <name evidence="3" type="ORF">D7W81_35540</name>
</gene>
<evidence type="ECO:0000259" key="2">
    <source>
        <dbReference type="Pfam" id="PF09994"/>
    </source>
</evidence>
<feature type="region of interest" description="Disordered" evidence="1">
    <location>
        <begin position="630"/>
        <end position="658"/>
    </location>
</feature>
<dbReference type="PANTHER" id="PTHR33840">
    <property type="match status" value="1"/>
</dbReference>
<dbReference type="EMBL" id="RAWK01000314">
    <property type="protein sequence ID" value="RKH55765.1"/>
    <property type="molecule type" value="Genomic_DNA"/>
</dbReference>
<proteinExistence type="predicted"/>
<reference evidence="4" key="1">
    <citation type="submission" date="2018-09" db="EMBL/GenBank/DDBJ databases">
        <authorList>
            <person name="Livingstone P.G."/>
            <person name="Whitworth D.E."/>
        </authorList>
    </citation>
    <scope>NUCLEOTIDE SEQUENCE [LARGE SCALE GENOMIC DNA]</scope>
    <source>
        <strain evidence="4">AB050A</strain>
    </source>
</reference>
<dbReference type="AlphaFoldDB" id="A0A3A8PQ23"/>
<dbReference type="Proteomes" id="UP000267003">
    <property type="component" value="Unassembled WGS sequence"/>
</dbReference>
<organism evidence="3 4">
    <name type="scientific">Corallococcus aberystwythensis</name>
    <dbReference type="NCBI Taxonomy" id="2316722"/>
    <lineage>
        <taxon>Bacteria</taxon>
        <taxon>Pseudomonadati</taxon>
        <taxon>Myxococcota</taxon>
        <taxon>Myxococcia</taxon>
        <taxon>Myxococcales</taxon>
        <taxon>Cystobacterineae</taxon>
        <taxon>Myxococcaceae</taxon>
        <taxon>Corallococcus</taxon>
    </lineage>
</organism>
<feature type="domain" description="T6SS Phospholipase effector Tle1-like catalytic" evidence="2">
    <location>
        <begin position="79"/>
        <end position="193"/>
    </location>
</feature>
<keyword evidence="4" id="KW-1185">Reference proteome</keyword>